<name>A0A3P7WCQ8_HELPZ</name>
<dbReference type="InterPro" id="IPR052643">
    <property type="entry name" value="ERP44"/>
</dbReference>
<dbReference type="AlphaFoldDB" id="A0A3P7WCQ8"/>
<dbReference type="GO" id="GO:0005789">
    <property type="term" value="C:endoplasmic reticulum membrane"/>
    <property type="evidence" value="ECO:0007669"/>
    <property type="project" value="TreeGrafter"/>
</dbReference>
<evidence type="ECO:0008006" key="2">
    <source>
        <dbReference type="Google" id="ProtNLM"/>
    </source>
</evidence>
<dbReference type="Gene3D" id="3.40.30.10">
    <property type="entry name" value="Glutaredoxin"/>
    <property type="match status" value="1"/>
</dbReference>
<dbReference type="EMBL" id="UZAH01016265">
    <property type="protein sequence ID" value="VDO45104.1"/>
    <property type="molecule type" value="Genomic_DNA"/>
</dbReference>
<gene>
    <name evidence="1" type="ORF">HPBE_LOCUS3826</name>
</gene>
<dbReference type="OrthoDB" id="294696at2759"/>
<dbReference type="GO" id="GO:0006457">
    <property type="term" value="P:protein folding"/>
    <property type="evidence" value="ECO:0007669"/>
    <property type="project" value="TreeGrafter"/>
</dbReference>
<sequence>MKLFRNGEIVRKEYRSQRSVEALSEFVQKQLDSSIKEVHNVEELNQKLATEKRAVVAYFQALSGPEYEALKKVL</sequence>
<proteinExistence type="predicted"/>
<protein>
    <recommendedName>
        <fullName evidence="2">Thioredoxin domain-containing protein</fullName>
    </recommendedName>
</protein>
<dbReference type="GO" id="GO:0003756">
    <property type="term" value="F:protein disulfide isomerase activity"/>
    <property type="evidence" value="ECO:0007669"/>
    <property type="project" value="TreeGrafter"/>
</dbReference>
<evidence type="ECO:0000313" key="1">
    <source>
        <dbReference type="EMBL" id="VDO45104.1"/>
    </source>
</evidence>
<dbReference type="PANTHER" id="PTHR46295:SF1">
    <property type="entry name" value="ENDOPLASMIC RETICULUM RESIDENT PROTEIN 44"/>
    <property type="match status" value="1"/>
</dbReference>
<organism evidence="1">
    <name type="scientific">Heligmosomoides polygyrus</name>
    <name type="common">Parasitic roundworm</name>
    <dbReference type="NCBI Taxonomy" id="6339"/>
    <lineage>
        <taxon>Eukaryota</taxon>
        <taxon>Metazoa</taxon>
        <taxon>Ecdysozoa</taxon>
        <taxon>Nematoda</taxon>
        <taxon>Chromadorea</taxon>
        <taxon>Rhabditida</taxon>
        <taxon>Rhabditina</taxon>
        <taxon>Rhabditomorpha</taxon>
        <taxon>Strongyloidea</taxon>
        <taxon>Heligmosomidae</taxon>
        <taxon>Heligmosomoides</taxon>
    </lineage>
</organism>
<reference evidence="1" key="1">
    <citation type="submission" date="2018-11" db="EMBL/GenBank/DDBJ databases">
        <authorList>
            <consortium name="Pathogen Informatics"/>
        </authorList>
    </citation>
    <scope>NUCLEOTIDE SEQUENCE [LARGE SCALE GENOMIC DNA]</scope>
</reference>
<dbReference type="GO" id="GO:0005793">
    <property type="term" value="C:endoplasmic reticulum-Golgi intermediate compartment"/>
    <property type="evidence" value="ECO:0007669"/>
    <property type="project" value="TreeGrafter"/>
</dbReference>
<accession>A0A3P7WCQ8</accession>
<dbReference type="PANTHER" id="PTHR46295">
    <property type="entry name" value="ENDOPLASMIC RETICULUM RESIDENT PROTEIN 44"/>
    <property type="match status" value="1"/>
</dbReference>